<dbReference type="InterPro" id="IPR011990">
    <property type="entry name" value="TPR-like_helical_dom_sf"/>
</dbReference>
<dbReference type="InterPro" id="IPR036514">
    <property type="entry name" value="SGNH_hydro_sf"/>
</dbReference>
<dbReference type="RefSeq" id="WP_139235781.1">
    <property type="nucleotide sequence ID" value="NZ_FPAM01000021.1"/>
</dbReference>
<dbReference type="EMBL" id="MPPL01000002">
    <property type="protein sequence ID" value="OKS84546.1"/>
    <property type="molecule type" value="Genomic_DNA"/>
</dbReference>
<dbReference type="AlphaFoldDB" id="A0A1Q5ZS10"/>
<gene>
    <name evidence="1" type="ORF">RG47T_5236</name>
</gene>
<organism evidence="1 2">
    <name type="scientific">Mucilaginibacter polytrichastri</name>
    <dbReference type="NCBI Taxonomy" id="1302689"/>
    <lineage>
        <taxon>Bacteria</taxon>
        <taxon>Pseudomonadati</taxon>
        <taxon>Bacteroidota</taxon>
        <taxon>Sphingobacteriia</taxon>
        <taxon>Sphingobacteriales</taxon>
        <taxon>Sphingobacteriaceae</taxon>
        <taxon>Mucilaginibacter</taxon>
    </lineage>
</organism>
<proteinExistence type="predicted"/>
<evidence type="ECO:0000313" key="2">
    <source>
        <dbReference type="Proteomes" id="UP000186720"/>
    </source>
</evidence>
<protein>
    <recommendedName>
        <fullName evidence="3">SGNH hydrolase-type esterase domain-containing protein</fullName>
    </recommendedName>
</protein>
<dbReference type="STRING" id="1302689.RG47T_5236"/>
<comment type="caution">
    <text evidence="1">The sequence shown here is derived from an EMBL/GenBank/DDBJ whole genome shotgun (WGS) entry which is preliminary data.</text>
</comment>
<dbReference type="Gene3D" id="1.25.40.10">
    <property type="entry name" value="Tetratricopeptide repeat domain"/>
    <property type="match status" value="1"/>
</dbReference>
<evidence type="ECO:0008006" key="3">
    <source>
        <dbReference type="Google" id="ProtNLM"/>
    </source>
</evidence>
<sequence length="593" mass="67636">MLIEFCLRAFHYGHDTSLFIPYPDDTSKLVMNRYASEPYFSDSINATKGYIEPFDKVKKANTLRIFVLGESTGEGYPYFHNGSFHRWLQYRLMRELPQSNIEIINLSLTAVNSYTVLGFGKQLADYHPDAILVYVGHNEYYGALGIASTSRIGSNRFLINCLLAMKRLRIVQWLNNMLSLLKPAAGRTNQDIRENLMKRMAGKQQLPYKGEAYNKGIRQFSENLTELCSFYSGKKIPIFLSTVFSNEKDLSPFISAPIDSPLSALKIYNQGKNEYARGLYTDAKKDFIQAKELDMLRFRAPEAMNQIIKEMGSRFNFVHIVDSKAFYEQHALHGVLGNEMLLEHVHPNLFGYALLSEAFYQSLKTHKLISPGVGNLITFNELLKQMPITKIDSLFGSYQIMMLKSGWPFNQKIAKDFKVGNSLSERLAGPLSVGSITWRQAMDDLYSQSMKNNDEAEALKATEAIILDQPFKPSNYLFAGRLAFDTGQEKKAEFYFKKCYALDPSPNITESLILFYIKTDQPEKALPYLKVMTEKGEGQNLINMQAIVDILVSDKKSLENQQLNKKEIMSKISADYLKLGEKKLAMDYLNDKK</sequence>
<evidence type="ECO:0000313" key="1">
    <source>
        <dbReference type="EMBL" id="OKS84546.1"/>
    </source>
</evidence>
<dbReference type="GO" id="GO:0016788">
    <property type="term" value="F:hydrolase activity, acting on ester bonds"/>
    <property type="evidence" value="ECO:0007669"/>
    <property type="project" value="UniProtKB-ARBA"/>
</dbReference>
<dbReference type="SUPFAM" id="SSF48452">
    <property type="entry name" value="TPR-like"/>
    <property type="match status" value="1"/>
</dbReference>
<dbReference type="CDD" id="cd00229">
    <property type="entry name" value="SGNH_hydrolase"/>
    <property type="match status" value="1"/>
</dbReference>
<name>A0A1Q5ZS10_9SPHI</name>
<dbReference type="Gene3D" id="3.40.50.1110">
    <property type="entry name" value="SGNH hydrolase"/>
    <property type="match status" value="1"/>
</dbReference>
<reference evidence="1 2" key="1">
    <citation type="submission" date="2016-11" db="EMBL/GenBank/DDBJ databases">
        <title>Whole Genome Sequencing of Mucilaginibacter polytrichastri RG4-7(T) isolated from the moss sample.</title>
        <authorList>
            <person name="Li Y."/>
        </authorList>
    </citation>
    <scope>NUCLEOTIDE SEQUENCE [LARGE SCALE GENOMIC DNA]</scope>
    <source>
        <strain evidence="1 2">RG4-7</strain>
    </source>
</reference>
<dbReference type="SUPFAM" id="SSF52266">
    <property type="entry name" value="SGNH hydrolase"/>
    <property type="match status" value="1"/>
</dbReference>
<accession>A0A1Q5ZS10</accession>
<keyword evidence="2" id="KW-1185">Reference proteome</keyword>
<dbReference type="Proteomes" id="UP000186720">
    <property type="component" value="Unassembled WGS sequence"/>
</dbReference>